<name>A0A1T5ATF0_9SPHI</name>
<reference evidence="2" key="1">
    <citation type="submission" date="2017-02" db="EMBL/GenBank/DDBJ databases">
        <authorList>
            <person name="Varghese N."/>
            <person name="Submissions S."/>
        </authorList>
    </citation>
    <scope>NUCLEOTIDE SEQUENCE [LARGE SCALE GENOMIC DNA]</scope>
    <source>
        <strain evidence="2">DSM 24091</strain>
    </source>
</reference>
<dbReference type="EMBL" id="FUZF01000001">
    <property type="protein sequence ID" value="SKB38311.1"/>
    <property type="molecule type" value="Genomic_DNA"/>
</dbReference>
<evidence type="ECO:0000313" key="2">
    <source>
        <dbReference type="Proteomes" id="UP000190150"/>
    </source>
</evidence>
<proteinExistence type="predicted"/>
<gene>
    <name evidence="1" type="ORF">SAMN05660841_00156</name>
</gene>
<dbReference type="AlphaFoldDB" id="A0A1T5ATF0"/>
<dbReference type="Proteomes" id="UP000190150">
    <property type="component" value="Unassembled WGS sequence"/>
</dbReference>
<accession>A0A1T5ATF0</accession>
<sequence>MIINWKFVYPKMVIFFLQKNNMEAGSCKFILSEDAFYIAYKAEFM</sequence>
<protein>
    <submittedName>
        <fullName evidence="1">Uncharacterized protein</fullName>
    </submittedName>
</protein>
<keyword evidence="2" id="KW-1185">Reference proteome</keyword>
<dbReference type="STRING" id="1513896.SAMN05660841_00156"/>
<organism evidence="1 2">
    <name type="scientific">Sphingobacterium nematocida</name>
    <dbReference type="NCBI Taxonomy" id="1513896"/>
    <lineage>
        <taxon>Bacteria</taxon>
        <taxon>Pseudomonadati</taxon>
        <taxon>Bacteroidota</taxon>
        <taxon>Sphingobacteriia</taxon>
        <taxon>Sphingobacteriales</taxon>
        <taxon>Sphingobacteriaceae</taxon>
        <taxon>Sphingobacterium</taxon>
    </lineage>
</organism>
<evidence type="ECO:0000313" key="1">
    <source>
        <dbReference type="EMBL" id="SKB38311.1"/>
    </source>
</evidence>